<gene>
    <name evidence="1" type="ORF">CEXT_50661</name>
</gene>
<dbReference type="AlphaFoldDB" id="A0AAV4UQD0"/>
<reference evidence="1 2" key="1">
    <citation type="submission" date="2021-06" db="EMBL/GenBank/DDBJ databases">
        <title>Caerostris extrusa draft genome.</title>
        <authorList>
            <person name="Kono N."/>
            <person name="Arakawa K."/>
        </authorList>
    </citation>
    <scope>NUCLEOTIDE SEQUENCE [LARGE SCALE GENOMIC DNA]</scope>
</reference>
<protein>
    <submittedName>
        <fullName evidence="1">Uncharacterized protein</fullName>
    </submittedName>
</protein>
<organism evidence="1 2">
    <name type="scientific">Caerostris extrusa</name>
    <name type="common">Bark spider</name>
    <name type="synonym">Caerostris bankana</name>
    <dbReference type="NCBI Taxonomy" id="172846"/>
    <lineage>
        <taxon>Eukaryota</taxon>
        <taxon>Metazoa</taxon>
        <taxon>Ecdysozoa</taxon>
        <taxon>Arthropoda</taxon>
        <taxon>Chelicerata</taxon>
        <taxon>Arachnida</taxon>
        <taxon>Araneae</taxon>
        <taxon>Araneomorphae</taxon>
        <taxon>Entelegynae</taxon>
        <taxon>Araneoidea</taxon>
        <taxon>Araneidae</taxon>
        <taxon>Caerostris</taxon>
    </lineage>
</organism>
<keyword evidence="2" id="KW-1185">Reference proteome</keyword>
<comment type="caution">
    <text evidence="1">The sequence shown here is derived from an EMBL/GenBank/DDBJ whole genome shotgun (WGS) entry which is preliminary data.</text>
</comment>
<dbReference type="Proteomes" id="UP001054945">
    <property type="component" value="Unassembled WGS sequence"/>
</dbReference>
<sequence length="83" mass="9439">MTCLQHFFVIQGDEDQECTGEKRCLKGGPSATQAVALTTIQMNRTGCAKGISSTFRADYGLKWIHRLHTYYQRDISVNWLVNQ</sequence>
<evidence type="ECO:0000313" key="1">
    <source>
        <dbReference type="EMBL" id="GIY60172.1"/>
    </source>
</evidence>
<accession>A0AAV4UQD0</accession>
<name>A0AAV4UQD0_CAEEX</name>
<dbReference type="EMBL" id="BPLR01013288">
    <property type="protein sequence ID" value="GIY60172.1"/>
    <property type="molecule type" value="Genomic_DNA"/>
</dbReference>
<evidence type="ECO:0000313" key="2">
    <source>
        <dbReference type="Proteomes" id="UP001054945"/>
    </source>
</evidence>
<proteinExistence type="predicted"/>